<comment type="caution">
    <text evidence="1">The sequence shown here is derived from an EMBL/GenBank/DDBJ whole genome shotgun (WGS) entry which is preliminary data.</text>
</comment>
<sequence>MTIALVAAGISVVTYVPAKTHHDRRIIQNRNTRNSIVNQTICLNNLQASPMITGLSKRKTATTNYENQEGAGSHGFPPLFPELEFRIKNGTEPVRYTGNKSLSISEKQQTCTIRLENFTRQLELELPGDAPKSVPNFPSPKSIRDSQK</sequence>
<proteinExistence type="predicted"/>
<keyword evidence="2" id="KW-1185">Reference proteome</keyword>
<organism evidence="1 2">
    <name type="scientific">Populus alba</name>
    <name type="common">White poplar</name>
    <dbReference type="NCBI Taxonomy" id="43335"/>
    <lineage>
        <taxon>Eukaryota</taxon>
        <taxon>Viridiplantae</taxon>
        <taxon>Streptophyta</taxon>
        <taxon>Embryophyta</taxon>
        <taxon>Tracheophyta</taxon>
        <taxon>Spermatophyta</taxon>
        <taxon>Magnoliopsida</taxon>
        <taxon>eudicotyledons</taxon>
        <taxon>Gunneridae</taxon>
        <taxon>Pentapetalae</taxon>
        <taxon>rosids</taxon>
        <taxon>fabids</taxon>
        <taxon>Malpighiales</taxon>
        <taxon>Salicaceae</taxon>
        <taxon>Saliceae</taxon>
        <taxon>Populus</taxon>
    </lineage>
</organism>
<name>A0ACC4BTM7_POPAL</name>
<evidence type="ECO:0000313" key="2">
    <source>
        <dbReference type="Proteomes" id="UP000309997"/>
    </source>
</evidence>
<evidence type="ECO:0000313" key="1">
    <source>
        <dbReference type="EMBL" id="KAL3581755.1"/>
    </source>
</evidence>
<dbReference type="EMBL" id="RCHU02000008">
    <property type="protein sequence ID" value="KAL3581755.1"/>
    <property type="molecule type" value="Genomic_DNA"/>
</dbReference>
<gene>
    <name evidence="1" type="ORF">D5086_016087</name>
</gene>
<reference evidence="1 2" key="1">
    <citation type="journal article" date="2024" name="Plant Biotechnol. J.">
        <title>Genome and CRISPR/Cas9 system of a widespread forest tree (Populus alba) in the world.</title>
        <authorList>
            <person name="Liu Y.J."/>
            <person name="Jiang P.F."/>
            <person name="Han X.M."/>
            <person name="Li X.Y."/>
            <person name="Wang H.M."/>
            <person name="Wang Y.J."/>
            <person name="Wang X.X."/>
            <person name="Zeng Q.Y."/>
        </authorList>
    </citation>
    <scope>NUCLEOTIDE SEQUENCE [LARGE SCALE GENOMIC DNA]</scope>
    <source>
        <strain evidence="2">cv. PAL-ZL1</strain>
    </source>
</reference>
<accession>A0ACC4BTM7</accession>
<dbReference type="Proteomes" id="UP000309997">
    <property type="component" value="Unassembled WGS sequence"/>
</dbReference>
<protein>
    <submittedName>
        <fullName evidence="1">Uncharacterized protein</fullName>
    </submittedName>
</protein>